<dbReference type="Gene3D" id="2.40.50.140">
    <property type="entry name" value="Nucleic acid-binding proteins"/>
    <property type="match status" value="1"/>
</dbReference>
<evidence type="ECO:0000256" key="2">
    <source>
        <dbReference type="PROSITE-ProRule" id="PRU00252"/>
    </source>
</evidence>
<proteinExistence type="predicted"/>
<dbReference type="OrthoDB" id="5298403at2"/>
<comment type="caution">
    <text evidence="4">The sequence shown here is derived from an EMBL/GenBank/DDBJ whole genome shotgun (WGS) entry which is preliminary data.</text>
</comment>
<sequence length="110" mass="11548">MTIIAACVVTLKKPPSFKLAKDGTMPVWSGFGMAGTDALGITAFKSLAEELDALHLGEGDAVTVTGTISLNTWDGKDGTPHRGLKMIATKAEAITPPAPRTTNPKKEQNQ</sequence>
<dbReference type="SUPFAM" id="SSF50249">
    <property type="entry name" value="Nucleic acid-binding proteins"/>
    <property type="match status" value="1"/>
</dbReference>
<dbReference type="InterPro" id="IPR012340">
    <property type="entry name" value="NA-bd_OB-fold"/>
</dbReference>
<dbReference type="RefSeq" id="WP_123103932.1">
    <property type="nucleotide sequence ID" value="NZ_CP127527.1"/>
</dbReference>
<dbReference type="GO" id="GO:0003697">
    <property type="term" value="F:single-stranded DNA binding"/>
    <property type="evidence" value="ECO:0007669"/>
    <property type="project" value="InterPro"/>
</dbReference>
<reference evidence="4" key="1">
    <citation type="submission" date="2018-10" db="EMBL/GenBank/DDBJ databases">
        <title>Acidithiobacillus sulfuriphilus sp. nov.: an extremely acidophilic sulfur-oxidizing chemolithotroph isolated from a neutral pH environment.</title>
        <authorList>
            <person name="Falagan C."/>
            <person name="Moya-Beltran A."/>
            <person name="Quatrini R."/>
            <person name="Johnson D.B."/>
        </authorList>
    </citation>
    <scope>NUCLEOTIDE SEQUENCE [LARGE SCALE GENOMIC DNA]</scope>
    <source>
        <strain evidence="4">CJ-2</strain>
    </source>
</reference>
<dbReference type="InterPro" id="IPR000424">
    <property type="entry name" value="Primosome_PriB/ssb"/>
</dbReference>
<name>A0A3M8QZE1_9PROT</name>
<evidence type="ECO:0008006" key="5">
    <source>
        <dbReference type="Google" id="ProtNLM"/>
    </source>
</evidence>
<dbReference type="PROSITE" id="PS50935">
    <property type="entry name" value="SSB"/>
    <property type="match status" value="1"/>
</dbReference>
<organism evidence="4">
    <name type="scientific">Acidithiobacillus sulfuriphilus</name>
    <dbReference type="NCBI Taxonomy" id="1867749"/>
    <lineage>
        <taxon>Bacteria</taxon>
        <taxon>Pseudomonadati</taxon>
        <taxon>Pseudomonadota</taxon>
        <taxon>Acidithiobacillia</taxon>
        <taxon>Acidithiobacillales</taxon>
        <taxon>Acidithiobacillaceae</taxon>
        <taxon>Acidithiobacillus</taxon>
    </lineage>
</organism>
<dbReference type="EMBL" id="RIZI01000167">
    <property type="protein sequence ID" value="RNF61647.1"/>
    <property type="molecule type" value="Genomic_DNA"/>
</dbReference>
<protein>
    <recommendedName>
        <fullName evidence="5">Single-stranded DNA-binding protein</fullName>
    </recommendedName>
</protein>
<evidence type="ECO:0000313" key="4">
    <source>
        <dbReference type="EMBL" id="RNF61647.1"/>
    </source>
</evidence>
<gene>
    <name evidence="4" type="ORF">EC580_08155</name>
</gene>
<accession>A0A3M8QZE1</accession>
<feature type="region of interest" description="Disordered" evidence="3">
    <location>
        <begin position="91"/>
        <end position="110"/>
    </location>
</feature>
<evidence type="ECO:0000256" key="3">
    <source>
        <dbReference type="SAM" id="MobiDB-lite"/>
    </source>
</evidence>
<keyword evidence="1 2" id="KW-0238">DNA-binding</keyword>
<evidence type="ECO:0000256" key="1">
    <source>
        <dbReference type="ARBA" id="ARBA00023125"/>
    </source>
</evidence>
<dbReference type="AlphaFoldDB" id="A0A3M8QZE1"/>